<gene>
    <name evidence="2" type="ORF">CGZ93_03425</name>
</gene>
<dbReference type="RefSeq" id="WP_094362762.1">
    <property type="nucleotide sequence ID" value="NZ_NMVQ01000003.1"/>
</dbReference>
<comment type="caution">
    <text evidence="2">The sequence shown here is derived from an EMBL/GenBank/DDBJ whole genome shotgun (WGS) entry which is preliminary data.</text>
</comment>
<reference evidence="2 3" key="1">
    <citation type="submission" date="2017-07" db="EMBL/GenBank/DDBJ databases">
        <title>Draft whole genome sequences of clinical Proprionibacteriaceae strains.</title>
        <authorList>
            <person name="Bernier A.-M."/>
            <person name="Bernard K."/>
            <person name="Domingo M.-C."/>
        </authorList>
    </citation>
    <scope>NUCLEOTIDE SEQUENCE [LARGE SCALE GENOMIC DNA]</scope>
    <source>
        <strain evidence="2 3">NML 130396</strain>
    </source>
</reference>
<protein>
    <submittedName>
        <fullName evidence="2">Uncharacterized protein</fullName>
    </submittedName>
</protein>
<dbReference type="EMBL" id="NMVQ01000003">
    <property type="protein sequence ID" value="OYO24454.1"/>
    <property type="molecule type" value="Genomic_DNA"/>
</dbReference>
<accession>A0A255HDP0</accession>
<keyword evidence="3" id="KW-1185">Reference proteome</keyword>
<feature type="compositionally biased region" description="Basic and acidic residues" evidence="1">
    <location>
        <begin position="85"/>
        <end position="99"/>
    </location>
</feature>
<evidence type="ECO:0000256" key="1">
    <source>
        <dbReference type="SAM" id="MobiDB-lite"/>
    </source>
</evidence>
<organism evidence="2 3">
    <name type="scientific">Enemella dayhoffiae</name>
    <dbReference type="NCBI Taxonomy" id="2016507"/>
    <lineage>
        <taxon>Bacteria</taxon>
        <taxon>Bacillati</taxon>
        <taxon>Actinomycetota</taxon>
        <taxon>Actinomycetes</taxon>
        <taxon>Propionibacteriales</taxon>
        <taxon>Propionibacteriaceae</taxon>
        <taxon>Enemella</taxon>
    </lineage>
</organism>
<evidence type="ECO:0000313" key="2">
    <source>
        <dbReference type="EMBL" id="OYO24454.1"/>
    </source>
</evidence>
<evidence type="ECO:0000313" key="3">
    <source>
        <dbReference type="Proteomes" id="UP000216311"/>
    </source>
</evidence>
<sequence>MCNQGQATWTGGTSVVLTDDPTLPGAADLNRPGVSGVELQRQADQQLRQGLELLHQGERHQEVRGTVVASKEIQQKLTKGQTQEVKADRFAKTTEKPEEPQCVTGATVKRG</sequence>
<proteinExistence type="predicted"/>
<feature type="region of interest" description="Disordered" evidence="1">
    <location>
        <begin position="84"/>
        <end position="111"/>
    </location>
</feature>
<dbReference type="Proteomes" id="UP000216311">
    <property type="component" value="Unassembled WGS sequence"/>
</dbReference>
<name>A0A255HDP0_9ACTN</name>
<dbReference type="AlphaFoldDB" id="A0A255HDP0"/>